<dbReference type="InterPro" id="IPR037682">
    <property type="entry name" value="TonB_C"/>
</dbReference>
<proteinExistence type="predicted"/>
<dbReference type="STRING" id="1089305.SAMN05444148_0642"/>
<gene>
    <name evidence="2" type="ORF">SAMN05444148_0642</name>
</gene>
<dbReference type="Proteomes" id="UP000184522">
    <property type="component" value="Unassembled WGS sequence"/>
</dbReference>
<dbReference type="EMBL" id="FQWS01000001">
    <property type="protein sequence ID" value="SHG65303.1"/>
    <property type="molecule type" value="Genomic_DNA"/>
</dbReference>
<organism evidence="2 3">
    <name type="scientific">Winogradskyella jejuensis</name>
    <dbReference type="NCBI Taxonomy" id="1089305"/>
    <lineage>
        <taxon>Bacteria</taxon>
        <taxon>Pseudomonadati</taxon>
        <taxon>Bacteroidota</taxon>
        <taxon>Flavobacteriia</taxon>
        <taxon>Flavobacteriales</taxon>
        <taxon>Flavobacteriaceae</taxon>
        <taxon>Winogradskyella</taxon>
    </lineage>
</organism>
<dbReference type="Gene3D" id="3.30.1150.10">
    <property type="match status" value="1"/>
</dbReference>
<keyword evidence="3" id="KW-1185">Reference proteome</keyword>
<sequence length="137" mass="15477">MIILFSASSFAQETNCENSFVIVEDVPIYPGCHMKKNKTERKNCMSTKISKLISRKFNVKLADNLGLPNGLVKIVLHFKINKKGEIIDADADAPHRKLREEAIRVIKLIPKMKRPGMHRGQAVTVPFAIPVNFYIDS</sequence>
<evidence type="ECO:0000259" key="1">
    <source>
        <dbReference type="Pfam" id="PF03544"/>
    </source>
</evidence>
<dbReference type="AlphaFoldDB" id="A0A1M5LLT0"/>
<evidence type="ECO:0000313" key="2">
    <source>
        <dbReference type="EMBL" id="SHG65303.1"/>
    </source>
</evidence>
<dbReference type="GO" id="GO:0055085">
    <property type="term" value="P:transmembrane transport"/>
    <property type="evidence" value="ECO:0007669"/>
    <property type="project" value="InterPro"/>
</dbReference>
<evidence type="ECO:0000313" key="3">
    <source>
        <dbReference type="Proteomes" id="UP000184522"/>
    </source>
</evidence>
<accession>A0A1M5LLT0</accession>
<dbReference type="Pfam" id="PF03544">
    <property type="entry name" value="TonB_C"/>
    <property type="match status" value="1"/>
</dbReference>
<reference evidence="3" key="1">
    <citation type="submission" date="2016-11" db="EMBL/GenBank/DDBJ databases">
        <authorList>
            <person name="Varghese N."/>
            <person name="Submissions S."/>
        </authorList>
    </citation>
    <scope>NUCLEOTIDE SEQUENCE [LARGE SCALE GENOMIC DNA]</scope>
    <source>
        <strain evidence="3">DSM 25330</strain>
    </source>
</reference>
<name>A0A1M5LLT0_9FLAO</name>
<protein>
    <submittedName>
        <fullName evidence="2">TonB protein C-terminal</fullName>
    </submittedName>
</protein>
<feature type="domain" description="TonB C-terminal" evidence="1">
    <location>
        <begin position="74"/>
        <end position="134"/>
    </location>
</feature>